<evidence type="ECO:0000256" key="3">
    <source>
        <dbReference type="ARBA" id="ARBA00022723"/>
    </source>
</evidence>
<name>A0A849HSK0_9MICO</name>
<protein>
    <recommendedName>
        <fullName evidence="6">Ribonuclease VapC</fullName>
        <shortName evidence="6">RNase VapC</shortName>
        <ecNumber evidence="6">3.1.-.-</ecNumber>
    </recommendedName>
    <alternativeName>
        <fullName evidence="6">Toxin VapC</fullName>
    </alternativeName>
</protein>
<comment type="cofactor">
    <cofactor evidence="6">
        <name>Mg(2+)</name>
        <dbReference type="ChEBI" id="CHEBI:18420"/>
    </cofactor>
</comment>
<evidence type="ECO:0000256" key="6">
    <source>
        <dbReference type="HAMAP-Rule" id="MF_00265"/>
    </source>
</evidence>
<evidence type="ECO:0000313" key="9">
    <source>
        <dbReference type="Proteomes" id="UP000588586"/>
    </source>
</evidence>
<reference evidence="8 9" key="1">
    <citation type="submission" date="2020-04" db="EMBL/GenBank/DDBJ databases">
        <title>Knoellia sp. isolate from air conditioner.</title>
        <authorList>
            <person name="Chea S."/>
            <person name="Kim D.-U."/>
        </authorList>
    </citation>
    <scope>NUCLEOTIDE SEQUENCE [LARGE SCALE GENOMIC DNA]</scope>
    <source>
        <strain evidence="8 9">DB2414S</strain>
    </source>
</reference>
<dbReference type="Pfam" id="PF01850">
    <property type="entry name" value="PIN"/>
    <property type="match status" value="1"/>
</dbReference>
<dbReference type="EC" id="3.1.-.-" evidence="6"/>
<dbReference type="NCBIfam" id="TIGR00028">
    <property type="entry name" value="Mtu_PIN_fam"/>
    <property type="match status" value="1"/>
</dbReference>
<dbReference type="GO" id="GO:0000287">
    <property type="term" value="F:magnesium ion binding"/>
    <property type="evidence" value="ECO:0007669"/>
    <property type="project" value="UniProtKB-UniRule"/>
</dbReference>
<dbReference type="InterPro" id="IPR006226">
    <property type="entry name" value="Mtu_PIN"/>
</dbReference>
<dbReference type="InterPro" id="IPR029060">
    <property type="entry name" value="PIN-like_dom_sf"/>
</dbReference>
<dbReference type="HAMAP" id="MF_00265">
    <property type="entry name" value="VapC_Nob1"/>
    <property type="match status" value="1"/>
</dbReference>
<dbReference type="GO" id="GO:0090729">
    <property type="term" value="F:toxin activity"/>
    <property type="evidence" value="ECO:0007669"/>
    <property type="project" value="UniProtKB-KW"/>
</dbReference>
<proteinExistence type="inferred from homology"/>
<keyword evidence="3 6" id="KW-0479">Metal-binding</keyword>
<accession>A0A849HSK0</accession>
<dbReference type="Gene3D" id="3.40.50.1010">
    <property type="entry name" value="5'-nuclease"/>
    <property type="match status" value="1"/>
</dbReference>
<dbReference type="AlphaFoldDB" id="A0A849HSK0"/>
<evidence type="ECO:0000256" key="2">
    <source>
        <dbReference type="ARBA" id="ARBA00022722"/>
    </source>
</evidence>
<evidence type="ECO:0000259" key="7">
    <source>
        <dbReference type="Pfam" id="PF01850"/>
    </source>
</evidence>
<keyword evidence="6" id="KW-0800">Toxin</keyword>
<sequence>MIIFDVNVFVYALDPEGAFHDRALAALEEGLNGGEPVGLVETTLISTARIVTHRRLMRRPLNTDQALQFCASLRDAPRSVRLDSTTDSWSRFATLVTNLGLRGPDLSDAWLAAVAIAHRARFVTFNRGFRRFPGLDVEVLDA</sequence>
<keyword evidence="4 6" id="KW-0378">Hydrolase</keyword>
<feature type="binding site" evidence="6">
    <location>
        <position position="108"/>
    </location>
    <ligand>
        <name>Mg(2+)</name>
        <dbReference type="ChEBI" id="CHEBI:18420"/>
    </ligand>
</feature>
<gene>
    <name evidence="6" type="primary">vapC</name>
    <name evidence="8" type="ORF">HJG52_16420</name>
</gene>
<dbReference type="EMBL" id="JABEPQ010000004">
    <property type="protein sequence ID" value="NNM47577.1"/>
    <property type="molecule type" value="Genomic_DNA"/>
</dbReference>
<comment type="similarity">
    <text evidence="6">Belongs to the PINc/VapC protein family.</text>
</comment>
<evidence type="ECO:0000256" key="5">
    <source>
        <dbReference type="ARBA" id="ARBA00022842"/>
    </source>
</evidence>
<keyword evidence="2 6" id="KW-0540">Nuclease</keyword>
<dbReference type="SUPFAM" id="SSF88723">
    <property type="entry name" value="PIN domain-like"/>
    <property type="match status" value="1"/>
</dbReference>
<evidence type="ECO:0000313" key="8">
    <source>
        <dbReference type="EMBL" id="NNM47577.1"/>
    </source>
</evidence>
<keyword evidence="1 6" id="KW-1277">Toxin-antitoxin system</keyword>
<dbReference type="GO" id="GO:0016788">
    <property type="term" value="F:hydrolase activity, acting on ester bonds"/>
    <property type="evidence" value="ECO:0007669"/>
    <property type="project" value="InterPro"/>
</dbReference>
<organism evidence="8 9">
    <name type="scientific">Knoellia koreensis</name>
    <dbReference type="NCBI Taxonomy" id="2730921"/>
    <lineage>
        <taxon>Bacteria</taxon>
        <taxon>Bacillati</taxon>
        <taxon>Actinomycetota</taxon>
        <taxon>Actinomycetes</taxon>
        <taxon>Micrococcales</taxon>
        <taxon>Intrasporangiaceae</taxon>
        <taxon>Knoellia</taxon>
    </lineage>
</organism>
<comment type="function">
    <text evidence="6">Toxic component of a toxin-antitoxin (TA) system. An RNase.</text>
</comment>
<dbReference type="Proteomes" id="UP000588586">
    <property type="component" value="Unassembled WGS sequence"/>
</dbReference>
<feature type="domain" description="PIN" evidence="7">
    <location>
        <begin position="2"/>
        <end position="133"/>
    </location>
</feature>
<dbReference type="GO" id="GO:0045926">
    <property type="term" value="P:negative regulation of growth"/>
    <property type="evidence" value="ECO:0007669"/>
    <property type="project" value="UniProtKB-ARBA"/>
</dbReference>
<evidence type="ECO:0000256" key="1">
    <source>
        <dbReference type="ARBA" id="ARBA00022649"/>
    </source>
</evidence>
<dbReference type="GO" id="GO:0004540">
    <property type="term" value="F:RNA nuclease activity"/>
    <property type="evidence" value="ECO:0007669"/>
    <property type="project" value="InterPro"/>
</dbReference>
<dbReference type="RefSeq" id="WP_171244704.1">
    <property type="nucleotide sequence ID" value="NZ_JABEPQ010000004.1"/>
</dbReference>
<feature type="binding site" evidence="6">
    <location>
        <position position="5"/>
    </location>
    <ligand>
        <name>Mg(2+)</name>
        <dbReference type="ChEBI" id="CHEBI:18420"/>
    </ligand>
</feature>
<comment type="caution">
    <text evidence="8">The sequence shown here is derived from an EMBL/GenBank/DDBJ whole genome shotgun (WGS) entry which is preliminary data.</text>
</comment>
<evidence type="ECO:0000256" key="4">
    <source>
        <dbReference type="ARBA" id="ARBA00022801"/>
    </source>
</evidence>
<dbReference type="InterPro" id="IPR002716">
    <property type="entry name" value="PIN_dom"/>
</dbReference>
<dbReference type="InterPro" id="IPR022907">
    <property type="entry name" value="VapC_family"/>
</dbReference>
<keyword evidence="9" id="KW-1185">Reference proteome</keyword>
<keyword evidence="5 6" id="KW-0460">Magnesium</keyword>